<protein>
    <submittedName>
        <fullName evidence="2">EpsG family protein</fullName>
    </submittedName>
</protein>
<dbReference type="EMBL" id="CP103216">
    <property type="protein sequence ID" value="UVR57905.1"/>
    <property type="molecule type" value="Genomic_DNA"/>
</dbReference>
<keyword evidence="1" id="KW-0812">Transmembrane</keyword>
<organism evidence="2 3">
    <name type="scientific">Bacteroides fragilis</name>
    <dbReference type="NCBI Taxonomy" id="817"/>
    <lineage>
        <taxon>Bacteria</taxon>
        <taxon>Pseudomonadati</taxon>
        <taxon>Bacteroidota</taxon>
        <taxon>Bacteroidia</taxon>
        <taxon>Bacteroidales</taxon>
        <taxon>Bacteroidaceae</taxon>
        <taxon>Bacteroides</taxon>
    </lineage>
</organism>
<evidence type="ECO:0000313" key="3">
    <source>
        <dbReference type="Proteomes" id="UP001060330"/>
    </source>
</evidence>
<reference evidence="2" key="1">
    <citation type="submission" date="2022-08" db="EMBL/GenBank/DDBJ databases">
        <title>Genome Sequencing of Bacteroides fragilis Group Isolates with Nanopore Technology.</title>
        <authorList>
            <person name="Tisza M.J."/>
            <person name="Smith D."/>
            <person name="Dekker J.P."/>
        </authorList>
    </citation>
    <scope>NUCLEOTIDE SEQUENCE</scope>
    <source>
        <strain evidence="2">BFG-70</strain>
    </source>
</reference>
<feature type="transmembrane region" description="Helical" evidence="1">
    <location>
        <begin position="200"/>
        <end position="221"/>
    </location>
</feature>
<feature type="transmembrane region" description="Helical" evidence="1">
    <location>
        <begin position="168"/>
        <end position="191"/>
    </location>
</feature>
<feature type="transmembrane region" description="Helical" evidence="1">
    <location>
        <begin position="270"/>
        <end position="290"/>
    </location>
</feature>
<evidence type="ECO:0000256" key="1">
    <source>
        <dbReference type="SAM" id="Phobius"/>
    </source>
</evidence>
<feature type="transmembrane region" description="Helical" evidence="1">
    <location>
        <begin position="241"/>
        <end position="258"/>
    </location>
</feature>
<sequence length="350" mass="40650">MIYLLNIGSLFLYYFILKLVKLKDAYRNNIFLFIFFFQLFIIHGLKNPYCFPDTPEYAQGFREICEMDFSDYLLVGAIKAEIGYSFFMKLVSYVSNHEQAIFIATSLVIIGCYIKTIKNYSMMPWMSLFLFLIGGFNQSMYVLRQHLAMAILLVSLPYIIKRKFGKFLLLNGLACSIHLTAIVFFPIYFIYERTLSKKNIFLLILLGAILGCILNQLILLVSSNYQLYTAYIDSDAPGTNLKMFLFLFVIFCFCLMYMKKEYSVGGINKLLIMILIIGMIIQAIGTGNPITGRLNMYYSNFIFLLIPNMLSSISSKTTRYILSFILLLFLTCIYLVNLQSMETYKFFWEL</sequence>
<gene>
    <name evidence="2" type="ORF">NXX45_07640</name>
</gene>
<keyword evidence="1" id="KW-0472">Membrane</keyword>
<name>A0AAQ2NJP9_BACFG</name>
<feature type="transmembrane region" description="Helical" evidence="1">
    <location>
        <begin position="320"/>
        <end position="340"/>
    </location>
</feature>
<dbReference type="Proteomes" id="UP001060330">
    <property type="component" value="Chromosome"/>
</dbReference>
<evidence type="ECO:0000313" key="2">
    <source>
        <dbReference type="EMBL" id="UVR57905.1"/>
    </source>
</evidence>
<accession>A0AAQ2NJP9</accession>
<proteinExistence type="predicted"/>
<keyword evidence="1" id="KW-1133">Transmembrane helix</keyword>
<feature type="transmembrane region" description="Helical" evidence="1">
    <location>
        <begin position="296"/>
        <end position="313"/>
    </location>
</feature>
<dbReference type="InterPro" id="IPR049458">
    <property type="entry name" value="EpsG-like"/>
</dbReference>
<dbReference type="RefSeq" id="WP_008658614.1">
    <property type="nucleotide sequence ID" value="NZ_CABKOU010000002.1"/>
</dbReference>
<feature type="transmembrane region" description="Helical" evidence="1">
    <location>
        <begin position="128"/>
        <end position="156"/>
    </location>
</feature>
<dbReference type="Pfam" id="PF14897">
    <property type="entry name" value="EpsG"/>
    <property type="match status" value="1"/>
</dbReference>
<feature type="transmembrane region" description="Helical" evidence="1">
    <location>
        <begin position="26"/>
        <end position="45"/>
    </location>
</feature>
<dbReference type="AlphaFoldDB" id="A0AAQ2NJP9"/>
<feature type="transmembrane region" description="Helical" evidence="1">
    <location>
        <begin position="99"/>
        <end position="116"/>
    </location>
</feature>